<organism evidence="2">
    <name type="scientific">Cucumis melo</name>
    <name type="common">Muskmelon</name>
    <dbReference type="NCBI Taxonomy" id="3656"/>
    <lineage>
        <taxon>Eukaryota</taxon>
        <taxon>Viridiplantae</taxon>
        <taxon>Streptophyta</taxon>
        <taxon>Embryophyta</taxon>
        <taxon>Tracheophyta</taxon>
        <taxon>Spermatophyta</taxon>
        <taxon>Magnoliopsida</taxon>
        <taxon>eudicotyledons</taxon>
        <taxon>Gunneridae</taxon>
        <taxon>Pentapetalae</taxon>
        <taxon>rosids</taxon>
        <taxon>fabids</taxon>
        <taxon>Cucurbitales</taxon>
        <taxon>Cucurbitaceae</taxon>
        <taxon>Benincaseae</taxon>
        <taxon>Cucumis</taxon>
    </lineage>
</organism>
<dbReference type="Gramene" id="MELO3C021035.2.1">
    <property type="protein sequence ID" value="MELO3C021035.2.1"/>
    <property type="gene ID" value="MELO3C021035.2"/>
</dbReference>
<protein>
    <submittedName>
        <fullName evidence="2">Uncharacterized protein</fullName>
    </submittedName>
</protein>
<proteinExistence type="predicted"/>
<dbReference type="AlphaFoldDB" id="A0A9I9DN17"/>
<name>A0A9I9DN17_CUCME</name>
<evidence type="ECO:0000256" key="1">
    <source>
        <dbReference type="SAM" id="MobiDB-lite"/>
    </source>
</evidence>
<accession>A0A9I9DN17</accession>
<dbReference type="EnsemblPlants" id="MELO3C021035.2.1">
    <property type="protein sequence ID" value="MELO3C021035.2.1"/>
    <property type="gene ID" value="MELO3C021035.2"/>
</dbReference>
<evidence type="ECO:0000313" key="2">
    <source>
        <dbReference type="EnsemblPlants" id="MELO3C021035.2.1"/>
    </source>
</evidence>
<feature type="compositionally biased region" description="Basic residues" evidence="1">
    <location>
        <begin position="50"/>
        <end position="59"/>
    </location>
</feature>
<feature type="region of interest" description="Disordered" evidence="1">
    <location>
        <begin position="38"/>
        <end position="59"/>
    </location>
</feature>
<reference evidence="2" key="1">
    <citation type="submission" date="2023-03" db="UniProtKB">
        <authorList>
            <consortium name="EnsemblPlants"/>
        </authorList>
    </citation>
    <scope>IDENTIFICATION</scope>
</reference>
<sequence>MEISITRKEPVGKRRLLLSADGPTLRKAREISRLVRPNMVSQRAKESKSRARRTKASHL</sequence>